<dbReference type="AlphaFoldDB" id="A0A0W1R7A4"/>
<reference evidence="2 3" key="1">
    <citation type="submission" date="2015-12" db="EMBL/GenBank/DDBJ databases">
        <title>Haloprofundus marisrubri gen. nov., sp. nov., an extremely halophilic archaeon isolated from the Discovery deep brine-seawater interface in the Red Sea.</title>
        <authorList>
            <person name="Zhang G."/>
            <person name="Stingl U."/>
            <person name="Rashid M."/>
        </authorList>
    </citation>
    <scope>NUCLEOTIDE SEQUENCE [LARGE SCALE GENOMIC DNA]</scope>
    <source>
        <strain evidence="2 3">SB9</strain>
    </source>
</reference>
<accession>A0A0W1R7A4</accession>
<organism evidence="2 3">
    <name type="scientific">Haloprofundus marisrubri</name>
    <dbReference type="NCBI Taxonomy" id="1514971"/>
    <lineage>
        <taxon>Archaea</taxon>
        <taxon>Methanobacteriati</taxon>
        <taxon>Methanobacteriota</taxon>
        <taxon>Stenosarchaea group</taxon>
        <taxon>Halobacteria</taxon>
        <taxon>Halobacteriales</taxon>
        <taxon>Haloferacaceae</taxon>
        <taxon>Haloprofundus</taxon>
    </lineage>
</organism>
<evidence type="ECO:0000313" key="3">
    <source>
        <dbReference type="Proteomes" id="UP000054387"/>
    </source>
</evidence>
<dbReference type="InterPro" id="IPR058280">
    <property type="entry name" value="DUF7974"/>
</dbReference>
<evidence type="ECO:0000259" key="1">
    <source>
        <dbReference type="Pfam" id="PF25929"/>
    </source>
</evidence>
<dbReference type="Proteomes" id="UP000054387">
    <property type="component" value="Unassembled WGS sequence"/>
</dbReference>
<gene>
    <name evidence="2" type="ORF">AUR64_14900</name>
</gene>
<comment type="caution">
    <text evidence="2">The sequence shown here is derived from an EMBL/GenBank/DDBJ whole genome shotgun (WGS) entry which is preliminary data.</text>
</comment>
<name>A0A0W1R7A4_9EURY</name>
<dbReference type="EMBL" id="LOPU01000029">
    <property type="protein sequence ID" value="KTG09084.1"/>
    <property type="molecule type" value="Genomic_DNA"/>
</dbReference>
<feature type="domain" description="DUF7974" evidence="1">
    <location>
        <begin position="30"/>
        <end position="162"/>
    </location>
</feature>
<protein>
    <recommendedName>
        <fullName evidence="1">DUF7974 domain-containing protein</fullName>
    </recommendedName>
</protein>
<keyword evidence="3" id="KW-1185">Reference proteome</keyword>
<evidence type="ECO:0000313" key="2">
    <source>
        <dbReference type="EMBL" id="KTG09084.1"/>
    </source>
</evidence>
<proteinExistence type="predicted"/>
<sequence length="163" mass="18433">MPGRTPTASDPESRYGFDESGSSIAQRLAQFVPQSLARRGLSVRLSVDRTRYERGEPVEFTITIRNRLPVPVTIATPKRRLWGWTIDGLLEGSDETRYMSDNPGTFAFRGKETKVVERTWNGRLKHVGDRTTWELPERGTHELAAFVATGDGRLRDTVEITLE</sequence>
<dbReference type="Pfam" id="PF25929">
    <property type="entry name" value="DUF7974"/>
    <property type="match status" value="1"/>
</dbReference>
<dbReference type="RefSeq" id="WP_058582237.1">
    <property type="nucleotide sequence ID" value="NZ_LOPU01000029.1"/>
</dbReference>
<dbReference type="OrthoDB" id="196304at2157"/>